<keyword evidence="1" id="KW-0175">Coiled coil</keyword>
<organism evidence="3 4">
    <name type="scientific">Pelosinus baikalensis</name>
    <dbReference type="NCBI Taxonomy" id="2892015"/>
    <lineage>
        <taxon>Bacteria</taxon>
        <taxon>Bacillati</taxon>
        <taxon>Bacillota</taxon>
        <taxon>Negativicutes</taxon>
        <taxon>Selenomonadales</taxon>
        <taxon>Sporomusaceae</taxon>
        <taxon>Pelosinus</taxon>
    </lineage>
</organism>
<name>A0ABS8HN93_9FIRM</name>
<dbReference type="RefSeq" id="WP_229533312.1">
    <property type="nucleotide sequence ID" value="NZ_JAJHJB010000001.1"/>
</dbReference>
<dbReference type="Proteomes" id="UP001165492">
    <property type="component" value="Unassembled WGS sequence"/>
</dbReference>
<keyword evidence="4" id="KW-1185">Reference proteome</keyword>
<dbReference type="PROSITE" id="PS51257">
    <property type="entry name" value="PROKAR_LIPOPROTEIN"/>
    <property type="match status" value="1"/>
</dbReference>
<feature type="signal peptide" evidence="2">
    <location>
        <begin position="1"/>
        <end position="18"/>
    </location>
</feature>
<evidence type="ECO:0000313" key="4">
    <source>
        <dbReference type="Proteomes" id="UP001165492"/>
    </source>
</evidence>
<dbReference type="InterPro" id="IPR024291">
    <property type="entry name" value="DUF3829"/>
</dbReference>
<gene>
    <name evidence="3" type="ORF">LMF89_00115</name>
</gene>
<keyword evidence="2" id="KW-0732">Signal</keyword>
<proteinExistence type="predicted"/>
<comment type="caution">
    <text evidence="3">The sequence shown here is derived from an EMBL/GenBank/DDBJ whole genome shotgun (WGS) entry which is preliminary data.</text>
</comment>
<dbReference type="Pfam" id="PF12889">
    <property type="entry name" value="DUF3829"/>
    <property type="match status" value="1"/>
</dbReference>
<evidence type="ECO:0000313" key="3">
    <source>
        <dbReference type="EMBL" id="MCC5463763.1"/>
    </source>
</evidence>
<feature type="chain" id="PRO_5046977794" evidence="2">
    <location>
        <begin position="19"/>
        <end position="342"/>
    </location>
</feature>
<dbReference type="EMBL" id="JAJHJB010000001">
    <property type="protein sequence ID" value="MCC5463763.1"/>
    <property type="molecule type" value="Genomic_DNA"/>
</dbReference>
<reference evidence="3" key="1">
    <citation type="submission" date="2021-11" db="EMBL/GenBank/DDBJ databases">
        <title>Description of a new species Pelosinus isolated from the bottom sediments of Lake Baikal.</title>
        <authorList>
            <person name="Zakharyuk A."/>
        </authorList>
    </citation>
    <scope>NUCLEOTIDE SEQUENCE</scope>
    <source>
        <strain evidence="3">Bkl1</strain>
    </source>
</reference>
<protein>
    <submittedName>
        <fullName evidence="3">YiiG family protein</fullName>
    </submittedName>
</protein>
<sequence>MKIRVVLICICMSLLLTACSNISNNLSNSSTKGDDIKKFNSYIELLNFKQGWLSGVAKFYFNEFGTGEEINIKKEFSGFILFPTAEREGEKSLYGFHKERHTKLPRKYQADRPSYGEIDAKMLTLCDKTDAFIELYFKDVTLYYADKEYEKDNFAKGRELHKKMVLSYRELLEAADDFSTAFYPKIVEHEGAELPGLKKKGFNIHYYALSVLLSGREISHMFDTLESGGKDFLEADLAQYEEVYNKFNSNVSELKKIYKDKDQLKKEGYSADQVPFLIQFVNTTEGMQTAATDTLNMIKAGTTEVKNENTGKFTTGGRSYPVGEFRRRLGQLVDEYNNSISE</sequence>
<feature type="coiled-coil region" evidence="1">
    <location>
        <begin position="230"/>
        <end position="257"/>
    </location>
</feature>
<accession>A0ABS8HN93</accession>
<evidence type="ECO:0000256" key="2">
    <source>
        <dbReference type="SAM" id="SignalP"/>
    </source>
</evidence>
<evidence type="ECO:0000256" key="1">
    <source>
        <dbReference type="SAM" id="Coils"/>
    </source>
</evidence>